<dbReference type="Pfam" id="PF00437">
    <property type="entry name" value="T2SSE"/>
    <property type="match status" value="1"/>
</dbReference>
<evidence type="ECO:0000259" key="2">
    <source>
        <dbReference type="Pfam" id="PF00437"/>
    </source>
</evidence>
<dbReference type="AlphaFoldDB" id="A0A2H0R5G6"/>
<proteinExistence type="inferred from homology"/>
<dbReference type="GO" id="GO:0016887">
    <property type="term" value="F:ATP hydrolysis activity"/>
    <property type="evidence" value="ECO:0007669"/>
    <property type="project" value="InterPro"/>
</dbReference>
<protein>
    <submittedName>
        <fullName evidence="3">Type IV pili twitching motility protein PilT</fullName>
    </submittedName>
</protein>
<feature type="domain" description="Bacterial type II secretion system protein E" evidence="2">
    <location>
        <begin position="124"/>
        <end position="278"/>
    </location>
</feature>
<evidence type="ECO:0000313" key="3">
    <source>
        <dbReference type="EMBL" id="PIR41264.1"/>
    </source>
</evidence>
<dbReference type="PANTHER" id="PTHR30486">
    <property type="entry name" value="TWITCHING MOTILITY PROTEIN PILT"/>
    <property type="match status" value="1"/>
</dbReference>
<comment type="similarity">
    <text evidence="1">Belongs to the GSP E family.</text>
</comment>
<name>A0A2H0R5G6_9BACT</name>
<gene>
    <name evidence="3" type="ORF">COV31_02565</name>
</gene>
<evidence type="ECO:0000313" key="4">
    <source>
        <dbReference type="Proteomes" id="UP000230232"/>
    </source>
</evidence>
<dbReference type="Proteomes" id="UP000230232">
    <property type="component" value="Unassembled WGS sequence"/>
</dbReference>
<sequence length="354" mass="39148">MIDFKKNLEELLLLTAQEGASDLHLSPGVRPTLRINSKLVPLTQREILDPEALTGLVGALINDPARIEAFKKERELDFSYVLNGARFRVNVYHTNGIPAATCRYIPTKIRTLEELNIPAVVKTFSRLSQGFVLVVGPTGHGKSTTLAAIIDLINKERAEKVVTIEDPIEYIFTNEKSIIDQREVGSDTDSFQHAIRSAFRENINVLLVGELRDHETMSAAVTAAETGHLVLTSIHTNSAAQTIERIVDTFPPSQQNQIIAQLANTLSGVVSQRLIPGLNGGLVPAVEVMFGNTAIRNLIREHKFHQINLAIETGQDDGMISLNRSLADLVHQKLISLEQAKFYSLNPKELDRLI</sequence>
<dbReference type="CDD" id="cd01131">
    <property type="entry name" value="PilT"/>
    <property type="match status" value="1"/>
</dbReference>
<accession>A0A2H0R5G6</accession>
<dbReference type="InterPro" id="IPR050921">
    <property type="entry name" value="T4SS_GSP_E_ATPase"/>
</dbReference>
<dbReference type="InterPro" id="IPR027417">
    <property type="entry name" value="P-loop_NTPase"/>
</dbReference>
<evidence type="ECO:0000256" key="1">
    <source>
        <dbReference type="ARBA" id="ARBA00006611"/>
    </source>
</evidence>
<dbReference type="PANTHER" id="PTHR30486:SF16">
    <property type="entry name" value="TWITCHING MOTILITY PROTEIN PILT"/>
    <property type="match status" value="1"/>
</dbReference>
<dbReference type="EMBL" id="PCXO01000010">
    <property type="protein sequence ID" value="PIR41264.1"/>
    <property type="molecule type" value="Genomic_DNA"/>
</dbReference>
<dbReference type="GO" id="GO:0005524">
    <property type="term" value="F:ATP binding"/>
    <property type="evidence" value="ECO:0007669"/>
    <property type="project" value="InterPro"/>
</dbReference>
<dbReference type="SUPFAM" id="SSF52540">
    <property type="entry name" value="P-loop containing nucleoside triphosphate hydrolases"/>
    <property type="match status" value="1"/>
</dbReference>
<dbReference type="InterPro" id="IPR006321">
    <property type="entry name" value="PilT/PilU"/>
</dbReference>
<dbReference type="Gene3D" id="3.40.50.300">
    <property type="entry name" value="P-loop containing nucleotide triphosphate hydrolases"/>
    <property type="match status" value="1"/>
</dbReference>
<dbReference type="Gene3D" id="3.30.450.90">
    <property type="match status" value="1"/>
</dbReference>
<dbReference type="InterPro" id="IPR001482">
    <property type="entry name" value="T2SS/T4SS_dom"/>
</dbReference>
<dbReference type="NCBIfam" id="TIGR01420">
    <property type="entry name" value="pilT_fam"/>
    <property type="match status" value="1"/>
</dbReference>
<comment type="caution">
    <text evidence="3">The sequence shown here is derived from an EMBL/GenBank/DDBJ whole genome shotgun (WGS) entry which is preliminary data.</text>
</comment>
<reference evidence="3 4" key="1">
    <citation type="submission" date="2017-09" db="EMBL/GenBank/DDBJ databases">
        <title>Depth-based differentiation of microbial function through sediment-hosted aquifers and enrichment of novel symbionts in the deep terrestrial subsurface.</title>
        <authorList>
            <person name="Probst A.J."/>
            <person name="Ladd B."/>
            <person name="Jarett J.K."/>
            <person name="Geller-Mcgrath D.E."/>
            <person name="Sieber C.M."/>
            <person name="Emerson J.B."/>
            <person name="Anantharaman K."/>
            <person name="Thomas B.C."/>
            <person name="Malmstrom R."/>
            <person name="Stieglmeier M."/>
            <person name="Klingl A."/>
            <person name="Woyke T."/>
            <person name="Ryan C.M."/>
            <person name="Banfield J.F."/>
        </authorList>
    </citation>
    <scope>NUCLEOTIDE SEQUENCE [LARGE SCALE GENOMIC DNA]</scope>
    <source>
        <strain evidence="3">CG10_big_fil_rev_8_21_14_0_10_46_23</strain>
    </source>
</reference>
<organism evidence="3 4">
    <name type="scientific">Candidatus Yanofskybacteria bacterium CG10_big_fil_rev_8_21_14_0_10_46_23</name>
    <dbReference type="NCBI Taxonomy" id="1975098"/>
    <lineage>
        <taxon>Bacteria</taxon>
        <taxon>Candidatus Yanofskyibacteriota</taxon>
    </lineage>
</organism>